<feature type="domain" description="Virulence-associated protein E-like" evidence="2">
    <location>
        <begin position="491"/>
        <end position="685"/>
    </location>
</feature>
<feature type="region of interest" description="Disordered" evidence="1">
    <location>
        <begin position="1"/>
        <end position="28"/>
    </location>
</feature>
<gene>
    <name evidence="5" type="ORF">BLX24_12905</name>
</gene>
<dbReference type="Pfam" id="PF08800">
    <property type="entry name" value="BT4734-like_N"/>
    <property type="match status" value="1"/>
</dbReference>
<dbReference type="InterPro" id="IPR007936">
    <property type="entry name" value="VapE-like_dom"/>
</dbReference>
<dbReference type="Pfam" id="PF05272">
    <property type="entry name" value="VapE-like_dom"/>
    <property type="match status" value="1"/>
</dbReference>
<evidence type="ECO:0000313" key="5">
    <source>
        <dbReference type="EMBL" id="OIN59098.1"/>
    </source>
</evidence>
<keyword evidence="6" id="KW-1185">Reference proteome</keyword>
<dbReference type="GO" id="GO:0016817">
    <property type="term" value="F:hydrolase activity, acting on acid anhydrides"/>
    <property type="evidence" value="ECO:0007669"/>
    <property type="project" value="InterPro"/>
</dbReference>
<evidence type="ECO:0000259" key="2">
    <source>
        <dbReference type="Pfam" id="PF05272"/>
    </source>
</evidence>
<dbReference type="RefSeq" id="WP_071503550.1">
    <property type="nucleotide sequence ID" value="NZ_MORL01000005.1"/>
</dbReference>
<feature type="compositionally biased region" description="Polar residues" evidence="1">
    <location>
        <begin position="1"/>
        <end position="21"/>
    </location>
</feature>
<evidence type="ECO:0000256" key="1">
    <source>
        <dbReference type="SAM" id="MobiDB-lite"/>
    </source>
</evidence>
<dbReference type="EMBL" id="MORL01000005">
    <property type="protein sequence ID" value="OIN59098.1"/>
    <property type="molecule type" value="Genomic_DNA"/>
</dbReference>
<feature type="domain" description="BT4734-like N-terminal" evidence="4">
    <location>
        <begin position="94"/>
        <end position="207"/>
    </location>
</feature>
<dbReference type="InterPro" id="IPR014819">
    <property type="entry name" value="PriCT_2"/>
</dbReference>
<sequence>MTAISSSKDTQNSETVHQQSGDNERPKSSIVHIEGAISLFKIMVPPKDINPEDDYPVDILLSDFFEGIRSGEDWKKISQRIRSEKDEKKQRYLKNTAPCVRIRGRFATRKDNSILSYSSFFDVDIDGLGPQTDDIKEMLQRDPYTYAIFKTVRGEGLCVIIRIMPQRWDEMWEGIKRYYLKTYGLVVDKSTGNVGRNRVISHDPTIFTNYHARLFKEYVPASEKKAAQRPIGAFVHTGRDIDHLMEQVSKNSIDLTENYDDWYKSGWALISEYGESAREYFHRISQFHSEYNPADCDRKFNYLIKENPRRITIAYFYARCKAAGLEWMTSETRNIVRLAEMRKKGHVKEASAVDEIVKMEGVDRAEAESIVGQVYRAKESFDTGDCLLDQLELFLKTNYPIRYNEIRRDFEDDDGKPLEDHHYYAMYLHAKKVLGDKIRYEDMFKMIHSRTLYPVFHPFLSFFQHHRGMKPVGVIKALADTIDSDTCFAGNASNPDYVYTFLRKWLVGIVGSIFGEPCDLVPVLTGADGIGKTWFFRYMLPEEWKPYFLESKWMPGKDEEVDMCKNLIAFNDEFKGRDSKDMEYFKALTSKEFFSVREVYTRKSVKLRRLAVLCATSNHKGVINEPEFNRRIIPINVISIDHKAYNAIDKTDLIMEAYHAYQAGERPTLTKEQRKMLNDHTEEFQNKSVERQLIERFMSVPKGNGGEIIQFMSTIEILKTLEVQINNRKLDDRKLGRELQACGFIRKQKRNPNVSNRREWGYDVVWQE</sequence>
<evidence type="ECO:0000259" key="3">
    <source>
        <dbReference type="Pfam" id="PF08707"/>
    </source>
</evidence>
<proteinExistence type="predicted"/>
<protein>
    <submittedName>
        <fullName evidence="5">Uncharacterized protein</fullName>
    </submittedName>
</protein>
<evidence type="ECO:0000313" key="6">
    <source>
        <dbReference type="Proteomes" id="UP000181790"/>
    </source>
</evidence>
<reference evidence="5 6" key="1">
    <citation type="submission" date="2016-10" db="EMBL/GenBank/DDBJ databases">
        <title>Arsenicibacter rosenii gen. nov., sp. nov., an efficient arsenic-methylating bacterium isolated from an arsenic-contaminated paddy soil.</title>
        <authorList>
            <person name="Huang K."/>
        </authorList>
    </citation>
    <scope>NUCLEOTIDE SEQUENCE [LARGE SCALE GENOMIC DNA]</scope>
    <source>
        <strain evidence="5 6">SM-1</strain>
    </source>
</reference>
<comment type="caution">
    <text evidence="5">The sequence shown here is derived from an EMBL/GenBank/DDBJ whole genome shotgun (WGS) entry which is preliminary data.</text>
</comment>
<dbReference type="Proteomes" id="UP000181790">
    <property type="component" value="Unassembled WGS sequence"/>
</dbReference>
<dbReference type="AlphaFoldDB" id="A0A1S2VMT2"/>
<organism evidence="5 6">
    <name type="scientific">Arsenicibacter rosenii</name>
    <dbReference type="NCBI Taxonomy" id="1750698"/>
    <lineage>
        <taxon>Bacteria</taxon>
        <taxon>Pseudomonadati</taxon>
        <taxon>Bacteroidota</taxon>
        <taxon>Cytophagia</taxon>
        <taxon>Cytophagales</taxon>
        <taxon>Spirosomataceae</taxon>
        <taxon>Arsenicibacter</taxon>
    </lineage>
</organism>
<dbReference type="OrthoDB" id="9801888at2"/>
<dbReference type="Pfam" id="PF08707">
    <property type="entry name" value="PriCT_2"/>
    <property type="match status" value="1"/>
</dbReference>
<feature type="domain" description="Primase C-terminal 2" evidence="3">
    <location>
        <begin position="254"/>
        <end position="317"/>
    </location>
</feature>
<name>A0A1S2VMT2_9BACT</name>
<evidence type="ECO:0000259" key="4">
    <source>
        <dbReference type="Pfam" id="PF08800"/>
    </source>
</evidence>
<dbReference type="InterPro" id="IPR014907">
    <property type="entry name" value="BT4734-like_N"/>
</dbReference>
<dbReference type="PANTHER" id="PTHR34985:SF1">
    <property type="entry name" value="SLR0554 PROTEIN"/>
    <property type="match status" value="1"/>
</dbReference>
<dbReference type="PANTHER" id="PTHR34985">
    <property type="entry name" value="SLR0554 PROTEIN"/>
    <property type="match status" value="1"/>
</dbReference>
<accession>A0A1S2VMT2</accession>